<accession>A0A1G7YT81</accession>
<organism evidence="1 2">
    <name type="scientific">Pedobacter terrae</name>
    <dbReference type="NCBI Taxonomy" id="405671"/>
    <lineage>
        <taxon>Bacteria</taxon>
        <taxon>Pseudomonadati</taxon>
        <taxon>Bacteroidota</taxon>
        <taxon>Sphingobacteriia</taxon>
        <taxon>Sphingobacteriales</taxon>
        <taxon>Sphingobacteriaceae</taxon>
        <taxon>Pedobacter</taxon>
    </lineage>
</organism>
<evidence type="ECO:0000313" key="1">
    <source>
        <dbReference type="EMBL" id="SDG99476.1"/>
    </source>
</evidence>
<dbReference type="STRING" id="405671.SAMN05421827_11475"/>
<evidence type="ECO:0008006" key="3">
    <source>
        <dbReference type="Google" id="ProtNLM"/>
    </source>
</evidence>
<gene>
    <name evidence="1" type="ORF">SAMN05421827_11475</name>
</gene>
<protein>
    <recommendedName>
        <fullName evidence="3">2'-5' RNA ligase</fullName>
    </recommendedName>
</protein>
<dbReference type="RefSeq" id="WP_090502023.1">
    <property type="nucleotide sequence ID" value="NZ_FNCH01000014.1"/>
</dbReference>
<dbReference type="OrthoDB" id="980044at2"/>
<sequence>MNLKLNKDWYSIVVYPQSKSINEVSVLKKILADEIGWYSSRNSEAHITIIEFLADQYELGFYKKCIEKICGSQRPQEVTFDYLSLSKFSQAIVLLPNGPSKLYLNDLLKTFRKKLKSKNTINGSNAHISIGRELSSSQIDQAENLYGPINIAFNCNTIAIRKLDEIKKQFVVINEFKLLGGPLNHHQYSLL</sequence>
<dbReference type="Gene3D" id="3.90.1140.10">
    <property type="entry name" value="Cyclic phosphodiesterase"/>
    <property type="match status" value="1"/>
</dbReference>
<proteinExistence type="predicted"/>
<dbReference type="SUPFAM" id="SSF55144">
    <property type="entry name" value="LigT-like"/>
    <property type="match status" value="1"/>
</dbReference>
<dbReference type="EMBL" id="FNCH01000014">
    <property type="protein sequence ID" value="SDG99476.1"/>
    <property type="molecule type" value="Genomic_DNA"/>
</dbReference>
<evidence type="ECO:0000313" key="2">
    <source>
        <dbReference type="Proteomes" id="UP000199643"/>
    </source>
</evidence>
<reference evidence="2" key="1">
    <citation type="submission" date="2016-10" db="EMBL/GenBank/DDBJ databases">
        <authorList>
            <person name="Varghese N."/>
            <person name="Submissions S."/>
        </authorList>
    </citation>
    <scope>NUCLEOTIDE SEQUENCE [LARGE SCALE GENOMIC DNA]</scope>
    <source>
        <strain evidence="2">DSM 17933</strain>
    </source>
</reference>
<dbReference type="InterPro" id="IPR009097">
    <property type="entry name" value="Cyclic_Pdiesterase"/>
</dbReference>
<dbReference type="Proteomes" id="UP000199643">
    <property type="component" value="Unassembled WGS sequence"/>
</dbReference>
<dbReference type="AlphaFoldDB" id="A0A1G7YT81"/>
<keyword evidence="2" id="KW-1185">Reference proteome</keyword>
<name>A0A1G7YT81_9SPHI</name>